<evidence type="ECO:0000313" key="12">
    <source>
        <dbReference type="EMBL" id="UVQ95905.1"/>
    </source>
</evidence>
<feature type="transmembrane region" description="Helical" evidence="6">
    <location>
        <begin position="159"/>
        <end position="176"/>
    </location>
</feature>
<keyword evidence="3 6" id="KW-0812">Transmembrane</keyword>
<evidence type="ECO:0000256" key="5">
    <source>
        <dbReference type="ARBA" id="ARBA00023136"/>
    </source>
</evidence>
<accession>A0A174LXJ7</accession>
<dbReference type="Proteomes" id="UP000095725">
    <property type="component" value="Unassembled WGS sequence"/>
</dbReference>
<dbReference type="EMBL" id="QRKD01000005">
    <property type="protein sequence ID" value="RHH91505.1"/>
    <property type="molecule type" value="Genomic_DNA"/>
</dbReference>
<evidence type="ECO:0000256" key="4">
    <source>
        <dbReference type="ARBA" id="ARBA00022989"/>
    </source>
</evidence>
<dbReference type="Proteomes" id="UP000095657">
    <property type="component" value="Unassembled WGS sequence"/>
</dbReference>
<dbReference type="Proteomes" id="UP001060260">
    <property type="component" value="Chromosome"/>
</dbReference>
<dbReference type="Proteomes" id="UP000368418">
    <property type="component" value="Unassembled WGS sequence"/>
</dbReference>
<dbReference type="PANTHER" id="PTHR30250:SF26">
    <property type="entry name" value="PSMA PROTEIN"/>
    <property type="match status" value="1"/>
</dbReference>
<evidence type="ECO:0000313" key="15">
    <source>
        <dbReference type="Proteomes" id="UP000283512"/>
    </source>
</evidence>
<feature type="transmembrane region" description="Helical" evidence="6">
    <location>
        <begin position="436"/>
        <end position="456"/>
    </location>
</feature>
<feature type="transmembrane region" description="Helical" evidence="6">
    <location>
        <begin position="462"/>
        <end position="481"/>
    </location>
</feature>
<evidence type="ECO:0000256" key="2">
    <source>
        <dbReference type="ARBA" id="ARBA00022475"/>
    </source>
</evidence>
<evidence type="ECO:0000313" key="7">
    <source>
        <dbReference type="EMBL" id="CUP26688.1"/>
    </source>
</evidence>
<dbReference type="EMBL" id="CP103166">
    <property type="protein sequence ID" value="UVQ95905.1"/>
    <property type="molecule type" value="Genomic_DNA"/>
</dbReference>
<protein>
    <submittedName>
        <fullName evidence="9 11">Flippase</fullName>
    </submittedName>
    <submittedName>
        <fullName evidence="7">Putative LPS biosynthesis flippase</fullName>
    </submittedName>
</protein>
<name>A0A174LXJ7_9BACE</name>
<keyword evidence="2" id="KW-1003">Cell membrane</keyword>
<evidence type="ECO:0000313" key="11">
    <source>
        <dbReference type="EMBL" id="RHH91505.1"/>
    </source>
</evidence>
<evidence type="ECO:0000313" key="8">
    <source>
        <dbReference type="EMBL" id="CUQ47780.1"/>
    </source>
</evidence>
<organism evidence="7 13">
    <name type="scientific">Bacteroides caccae</name>
    <dbReference type="NCBI Taxonomy" id="47678"/>
    <lineage>
        <taxon>Bacteria</taxon>
        <taxon>Pseudomonadati</taxon>
        <taxon>Bacteroidota</taxon>
        <taxon>Bacteroidia</taxon>
        <taxon>Bacteroidales</taxon>
        <taxon>Bacteroidaceae</taxon>
        <taxon>Bacteroides</taxon>
    </lineage>
</organism>
<evidence type="ECO:0000313" key="17">
    <source>
        <dbReference type="Proteomes" id="UP000475905"/>
    </source>
</evidence>
<dbReference type="EMBL" id="VVYP01000026">
    <property type="protein sequence ID" value="KAA5460273.1"/>
    <property type="molecule type" value="Genomic_DNA"/>
</dbReference>
<comment type="subcellular location">
    <subcellularLocation>
        <location evidence="1">Cell membrane</location>
        <topology evidence="1">Multi-pass membrane protein</topology>
    </subcellularLocation>
</comment>
<dbReference type="AlphaFoldDB" id="A0A174LXJ7"/>
<feature type="transmembrane region" description="Helical" evidence="6">
    <location>
        <begin position="341"/>
        <end position="361"/>
    </location>
</feature>
<feature type="transmembrane region" description="Helical" evidence="6">
    <location>
        <begin position="225"/>
        <end position="242"/>
    </location>
</feature>
<feature type="transmembrane region" description="Helical" evidence="6">
    <location>
        <begin position="182"/>
        <end position="204"/>
    </location>
</feature>
<dbReference type="Pfam" id="PF01943">
    <property type="entry name" value="Polysacc_synt"/>
    <property type="match status" value="1"/>
</dbReference>
<reference evidence="11 15" key="2">
    <citation type="submission" date="2018-08" db="EMBL/GenBank/DDBJ databases">
        <title>A genome reference for cultivated species of the human gut microbiota.</title>
        <authorList>
            <person name="Zou Y."/>
            <person name="Xue W."/>
            <person name="Luo G."/>
        </authorList>
    </citation>
    <scope>NUCLEOTIDE SEQUENCE [LARGE SCALE GENOMIC DNA]</scope>
    <source>
        <strain evidence="11 15">AM16-49B</strain>
    </source>
</reference>
<feature type="transmembrane region" description="Helical" evidence="6">
    <location>
        <begin position="126"/>
        <end position="147"/>
    </location>
</feature>
<evidence type="ECO:0000313" key="9">
    <source>
        <dbReference type="EMBL" id="KAA5460273.1"/>
    </source>
</evidence>
<dbReference type="RefSeq" id="WP_005675699.1">
    <property type="nucleotide sequence ID" value="NZ_CACRTB010000035.1"/>
</dbReference>
<dbReference type="KEGG" id="bcac:CGC64_14240"/>
<feature type="transmembrane region" description="Helical" evidence="6">
    <location>
        <begin position="7"/>
        <end position="27"/>
    </location>
</feature>
<keyword evidence="4 6" id="KW-1133">Transmembrane helix</keyword>
<reference evidence="13 14" key="1">
    <citation type="submission" date="2015-09" db="EMBL/GenBank/DDBJ databases">
        <authorList>
            <consortium name="Pathogen Informatics"/>
        </authorList>
    </citation>
    <scope>NUCLEOTIDE SEQUENCE [LARGE SCALE GENOMIC DNA]</scope>
    <source>
        <strain evidence="7 13">2789STDY5834880</strain>
        <strain evidence="8 14">2789STDY5834946</strain>
    </source>
</reference>
<dbReference type="GO" id="GO:0005886">
    <property type="term" value="C:plasma membrane"/>
    <property type="evidence" value="ECO:0007669"/>
    <property type="project" value="UniProtKB-SubCell"/>
</dbReference>
<evidence type="ECO:0000313" key="14">
    <source>
        <dbReference type="Proteomes" id="UP000095725"/>
    </source>
</evidence>
<reference evidence="16 17" key="3">
    <citation type="journal article" date="2019" name="Nat. Med.">
        <title>A library of human gut bacterial isolates paired with longitudinal multiomics data enables mechanistic microbiome research.</title>
        <authorList>
            <person name="Poyet M."/>
            <person name="Groussin M."/>
            <person name="Gibbons S.M."/>
            <person name="Avila-Pacheco J."/>
            <person name="Jiang X."/>
            <person name="Kearney S.M."/>
            <person name="Perrotta A.R."/>
            <person name="Berdy B."/>
            <person name="Zhao S."/>
            <person name="Lieberman T.D."/>
            <person name="Swanson P.K."/>
            <person name="Smith M."/>
            <person name="Roesemann S."/>
            <person name="Alexander J.E."/>
            <person name="Rich S.A."/>
            <person name="Livny J."/>
            <person name="Vlamakis H."/>
            <person name="Clish C."/>
            <person name="Bullock K."/>
            <person name="Deik A."/>
            <person name="Scott J."/>
            <person name="Pierce K.A."/>
            <person name="Xavier R.J."/>
            <person name="Alm E.J."/>
        </authorList>
    </citation>
    <scope>NUCLEOTIDE SEQUENCE [LARGE SCALE GENOMIC DNA]</scope>
    <source>
        <strain evidence="10 16">BIOML-A19</strain>
        <strain evidence="9 17">BIOML-A31</strain>
    </source>
</reference>
<dbReference type="Proteomes" id="UP000475905">
    <property type="component" value="Unassembled WGS sequence"/>
</dbReference>
<evidence type="ECO:0000256" key="3">
    <source>
        <dbReference type="ARBA" id="ARBA00022692"/>
    </source>
</evidence>
<feature type="transmembrane region" description="Helical" evidence="6">
    <location>
        <begin position="85"/>
        <end position="106"/>
    </location>
</feature>
<feature type="transmembrane region" description="Helical" evidence="6">
    <location>
        <begin position="39"/>
        <end position="64"/>
    </location>
</feature>
<proteinExistence type="predicted"/>
<dbReference type="PANTHER" id="PTHR30250">
    <property type="entry name" value="PST FAMILY PREDICTED COLANIC ACID TRANSPORTER"/>
    <property type="match status" value="1"/>
</dbReference>
<dbReference type="InterPro" id="IPR002797">
    <property type="entry name" value="Polysacc_synth"/>
</dbReference>
<evidence type="ECO:0000256" key="6">
    <source>
        <dbReference type="SAM" id="Phobius"/>
    </source>
</evidence>
<sequence length="504" mass="57451">MENQIKAGAALNYVIIGINALVGLLYTPYMLRMLGQNEYGLFSLVASVISYLTILDFGFGNAIVRYTAKFRTENKTTEQYEMFGMFLKLFCAIGLFALCIGIILCFNVDNLFDKSMSPEELSKAKILLLILLINLALTFPLSVYGSIINAYENFIFQKLAQIARIVLSTIVMIVILRLGYKAIGLVVVQTIFNIAFLFGNAFYCRHKLKIKIVFGKMNWNFFREILFYSFWIFLAAITEQFYWNSGQWALGIFQGTTMVAIFSLAIQLKGMFYLFSSAISSVFLPKVTRMVTSNTTAKEISDLFIKTGRIQYAVISYIIVGFVIFGKSFITLWVGEEYMSVYYITLMIFVCTTIPSIQNLGNSILMAYNKMKRKTIIVIFASLLSFVAIFPCAKYWGAVGCSFPIFLCIVITYGPILNKMYARVIGINVRQFWIEILKMSLVPSLFVVAGLLILPYTDFSDWGKLGLGIIAFSVFYLPVSYRLSLNNYERNYFNSFMRKIKFVR</sequence>
<evidence type="ECO:0000313" key="16">
    <source>
        <dbReference type="Proteomes" id="UP000368418"/>
    </source>
</evidence>
<keyword evidence="5 6" id="KW-0472">Membrane</keyword>
<evidence type="ECO:0000256" key="1">
    <source>
        <dbReference type="ARBA" id="ARBA00004651"/>
    </source>
</evidence>
<dbReference type="InterPro" id="IPR050833">
    <property type="entry name" value="Poly_Biosynth_Transport"/>
</dbReference>
<evidence type="ECO:0000313" key="10">
    <source>
        <dbReference type="EMBL" id="KAA5497452.1"/>
    </source>
</evidence>
<reference evidence="12" key="4">
    <citation type="submission" date="2022-08" db="EMBL/GenBank/DDBJ databases">
        <title>Genome Sequencing of Bacteroides fragilis Group Isolates with Nanopore Technology.</title>
        <authorList>
            <person name="Tisza M.J."/>
            <person name="Smith D."/>
            <person name="Dekker J.P."/>
        </authorList>
    </citation>
    <scope>NUCLEOTIDE SEQUENCE</scope>
    <source>
        <strain evidence="12">BFG-474</strain>
    </source>
</reference>
<gene>
    <name evidence="11" type="ORF">DW190_08160</name>
    <name evidence="7" type="ORF">ERS852494_01902</name>
    <name evidence="8" type="ORF">ERS852558_03667</name>
    <name evidence="10" type="ORF">F2Y31_13535</name>
    <name evidence="9" type="ORF">F2Y36_17475</name>
    <name evidence="12" type="ORF">NXW23_16370</name>
</gene>
<evidence type="ECO:0000313" key="13">
    <source>
        <dbReference type="Proteomes" id="UP000095657"/>
    </source>
</evidence>
<dbReference type="STRING" id="47678.ERS852494_01902"/>
<dbReference type="EMBL" id="VVYD01000012">
    <property type="protein sequence ID" value="KAA5497452.1"/>
    <property type="molecule type" value="Genomic_DNA"/>
</dbReference>
<feature type="transmembrane region" description="Helical" evidence="6">
    <location>
        <begin position="373"/>
        <end position="390"/>
    </location>
</feature>
<dbReference type="EMBL" id="CZAI01000003">
    <property type="protein sequence ID" value="CUP26688.1"/>
    <property type="molecule type" value="Genomic_DNA"/>
</dbReference>
<feature type="transmembrane region" description="Helical" evidence="6">
    <location>
        <begin position="396"/>
        <end position="416"/>
    </location>
</feature>
<dbReference type="EMBL" id="CZBL01000017">
    <property type="protein sequence ID" value="CUQ47780.1"/>
    <property type="molecule type" value="Genomic_DNA"/>
</dbReference>
<feature type="transmembrane region" description="Helical" evidence="6">
    <location>
        <begin position="314"/>
        <end position="335"/>
    </location>
</feature>
<dbReference type="Proteomes" id="UP000283512">
    <property type="component" value="Unassembled WGS sequence"/>
</dbReference>